<dbReference type="KEGG" id="tpol:Mal48_39560"/>
<reference evidence="2 3" key="1">
    <citation type="submission" date="2019-02" db="EMBL/GenBank/DDBJ databases">
        <title>Deep-cultivation of Planctomycetes and their phenomic and genomic characterization uncovers novel biology.</title>
        <authorList>
            <person name="Wiegand S."/>
            <person name="Jogler M."/>
            <person name="Boedeker C."/>
            <person name="Pinto D."/>
            <person name="Vollmers J."/>
            <person name="Rivas-Marin E."/>
            <person name="Kohn T."/>
            <person name="Peeters S.H."/>
            <person name="Heuer A."/>
            <person name="Rast P."/>
            <person name="Oberbeckmann S."/>
            <person name="Bunk B."/>
            <person name="Jeske O."/>
            <person name="Meyerdierks A."/>
            <person name="Storesund J.E."/>
            <person name="Kallscheuer N."/>
            <person name="Luecker S."/>
            <person name="Lage O.M."/>
            <person name="Pohl T."/>
            <person name="Merkel B.J."/>
            <person name="Hornburger P."/>
            <person name="Mueller R.-W."/>
            <person name="Bruemmer F."/>
            <person name="Labrenz M."/>
            <person name="Spormann A.M."/>
            <person name="Op den Camp H."/>
            <person name="Overmann J."/>
            <person name="Amann R."/>
            <person name="Jetten M.S.M."/>
            <person name="Mascher T."/>
            <person name="Medema M.H."/>
            <person name="Devos D.P."/>
            <person name="Kaster A.-K."/>
            <person name="Ovreas L."/>
            <person name="Rohde M."/>
            <person name="Galperin M.Y."/>
            <person name="Jogler C."/>
        </authorList>
    </citation>
    <scope>NUCLEOTIDE SEQUENCE [LARGE SCALE GENOMIC DNA]</scope>
    <source>
        <strain evidence="2 3">Mal48</strain>
    </source>
</reference>
<dbReference type="RefSeq" id="WP_145203011.1">
    <property type="nucleotide sequence ID" value="NZ_CP036267.1"/>
</dbReference>
<dbReference type="Proteomes" id="UP000315724">
    <property type="component" value="Chromosome"/>
</dbReference>
<evidence type="ECO:0000313" key="2">
    <source>
        <dbReference type="EMBL" id="QDT34684.1"/>
    </source>
</evidence>
<name>A0A517QSS6_9PLAN</name>
<dbReference type="SUPFAM" id="SSF48208">
    <property type="entry name" value="Six-hairpin glycosidases"/>
    <property type="match status" value="1"/>
</dbReference>
<dbReference type="Pfam" id="PF00723">
    <property type="entry name" value="Glyco_hydro_15"/>
    <property type="match status" value="1"/>
</dbReference>
<dbReference type="InterPro" id="IPR011613">
    <property type="entry name" value="GH15-like"/>
</dbReference>
<dbReference type="EMBL" id="CP036267">
    <property type="protein sequence ID" value="QDT34684.1"/>
    <property type="molecule type" value="Genomic_DNA"/>
</dbReference>
<gene>
    <name evidence="2" type="ORF">Mal48_39560</name>
</gene>
<dbReference type="InterPro" id="IPR008928">
    <property type="entry name" value="6-hairpin_glycosidase_sf"/>
</dbReference>
<dbReference type="GO" id="GO:0016787">
    <property type="term" value="F:hydrolase activity"/>
    <property type="evidence" value="ECO:0007669"/>
    <property type="project" value="UniProtKB-KW"/>
</dbReference>
<evidence type="ECO:0000313" key="3">
    <source>
        <dbReference type="Proteomes" id="UP000315724"/>
    </source>
</evidence>
<dbReference type="InterPro" id="IPR012341">
    <property type="entry name" value="6hp_glycosidase-like_sf"/>
</dbReference>
<dbReference type="OrthoDB" id="5605254at2"/>
<keyword evidence="2" id="KW-0378">Hydrolase</keyword>
<organism evidence="2 3">
    <name type="scientific">Thalassoglobus polymorphus</name>
    <dbReference type="NCBI Taxonomy" id="2527994"/>
    <lineage>
        <taxon>Bacteria</taxon>
        <taxon>Pseudomonadati</taxon>
        <taxon>Planctomycetota</taxon>
        <taxon>Planctomycetia</taxon>
        <taxon>Planctomycetales</taxon>
        <taxon>Planctomycetaceae</taxon>
        <taxon>Thalassoglobus</taxon>
    </lineage>
</organism>
<dbReference type="AlphaFoldDB" id="A0A517QSS6"/>
<accession>A0A517QSS6</accession>
<feature type="domain" description="GH15-like" evidence="1">
    <location>
        <begin position="40"/>
        <end position="275"/>
    </location>
</feature>
<dbReference type="Gene3D" id="1.50.10.10">
    <property type="match status" value="1"/>
</dbReference>
<keyword evidence="3" id="KW-1185">Reference proteome</keyword>
<evidence type="ECO:0000259" key="1">
    <source>
        <dbReference type="Pfam" id="PF00723"/>
    </source>
</evidence>
<proteinExistence type="predicted"/>
<protein>
    <submittedName>
        <fullName evidence="2">Glycosyl hydrolases family 15</fullName>
    </submittedName>
</protein>
<dbReference type="GO" id="GO:0005975">
    <property type="term" value="P:carbohydrate metabolic process"/>
    <property type="evidence" value="ECO:0007669"/>
    <property type="project" value="InterPro"/>
</dbReference>
<sequence>MAIGSTTPPSEWVSSNTTSQEIDEIIQFLVDQGTFNFPTLSTGLFSAAAAENPEFRLTGYQNVWVRDNIHIAHALWVIGEKQIAVNAIQSFVRFYSKYRHKFVDIISGKTDPEDVQSRPHIRFDGESLTENAEHWAHAQNDAIGYFLWLMCKLLRSGDLAANEKIVDLLSLVVQYLHKIEYWQDEESGHWEETKKIEASSIGPVVAGLIELKSWLSESGTELDSSVQDQIVKCLVEGESALDEILPAECIQSDPSQHRLYDAALLFLSYPLQIVDRETAAQIIDNVREHLMEPIGIKRYIGDSYWCANYRALLSPETRTTDYSEDLSGRDALLQEGQEAQWCLFDPILSIIFAQRYLESGREEDRELQLFHMKRSLAQLTDYHSRFGPYRCPESYFLEDGNWIPNDICPLLWTQANLRLALHWMKLSCQAS</sequence>